<feature type="transmembrane region" description="Helical" evidence="6">
    <location>
        <begin position="91"/>
        <end position="112"/>
    </location>
</feature>
<evidence type="ECO:0000256" key="2">
    <source>
        <dbReference type="ARBA" id="ARBA00005268"/>
    </source>
</evidence>
<dbReference type="RefSeq" id="WP_146839978.1">
    <property type="nucleotide sequence ID" value="NZ_BJVQ01000065.1"/>
</dbReference>
<dbReference type="Proteomes" id="UP000321723">
    <property type="component" value="Unassembled WGS sequence"/>
</dbReference>
<dbReference type="EMBL" id="BJVQ01000065">
    <property type="protein sequence ID" value="GEL48177.1"/>
    <property type="molecule type" value="Genomic_DNA"/>
</dbReference>
<gene>
    <name evidence="7" type="ORF">CHO01_32930</name>
    <name evidence="8" type="ORF">HNR08_000011</name>
</gene>
<proteinExistence type="inferred from homology"/>
<reference evidence="7 9" key="1">
    <citation type="submission" date="2019-07" db="EMBL/GenBank/DDBJ databases">
        <title>Whole genome shotgun sequence of Cellulomonas hominis NBRC 16055.</title>
        <authorList>
            <person name="Hosoyama A."/>
            <person name="Uohara A."/>
            <person name="Ohji S."/>
            <person name="Ichikawa N."/>
        </authorList>
    </citation>
    <scope>NUCLEOTIDE SEQUENCE [LARGE SCALE GENOMIC DNA]</scope>
    <source>
        <strain evidence="7 9">NBRC 16055</strain>
    </source>
</reference>
<dbReference type="PANTHER" id="PTHR30028:SF0">
    <property type="entry name" value="PROTEIN ALUMINUM SENSITIVE 3"/>
    <property type="match status" value="1"/>
</dbReference>
<dbReference type="GO" id="GO:0005886">
    <property type="term" value="C:plasma membrane"/>
    <property type="evidence" value="ECO:0007669"/>
    <property type="project" value="TreeGrafter"/>
</dbReference>
<comment type="similarity">
    <text evidence="2">Belongs to the UPF0014 family.</text>
</comment>
<dbReference type="InterPro" id="IPR005226">
    <property type="entry name" value="UPF0014_fam"/>
</dbReference>
<keyword evidence="4 6" id="KW-1133">Transmembrane helix</keyword>
<evidence type="ECO:0000256" key="6">
    <source>
        <dbReference type="SAM" id="Phobius"/>
    </source>
</evidence>
<feature type="transmembrane region" description="Helical" evidence="6">
    <location>
        <begin position="118"/>
        <end position="137"/>
    </location>
</feature>
<evidence type="ECO:0000256" key="5">
    <source>
        <dbReference type="ARBA" id="ARBA00023136"/>
    </source>
</evidence>
<accession>A0A511FIJ1</accession>
<evidence type="ECO:0000313" key="9">
    <source>
        <dbReference type="Proteomes" id="UP000321723"/>
    </source>
</evidence>
<protein>
    <submittedName>
        <fullName evidence="7">ABC transporter permease</fullName>
    </submittedName>
    <submittedName>
        <fullName evidence="8">Putative ABC transport system permease protein</fullName>
    </submittedName>
</protein>
<keyword evidence="5 6" id="KW-0472">Membrane</keyword>
<evidence type="ECO:0000313" key="10">
    <source>
        <dbReference type="Proteomes" id="UP000564629"/>
    </source>
</evidence>
<feature type="transmembrane region" description="Helical" evidence="6">
    <location>
        <begin position="60"/>
        <end position="79"/>
    </location>
</feature>
<evidence type="ECO:0000256" key="4">
    <source>
        <dbReference type="ARBA" id="ARBA00022989"/>
    </source>
</evidence>
<comment type="caution">
    <text evidence="7">The sequence shown here is derived from an EMBL/GenBank/DDBJ whole genome shotgun (WGS) entry which is preliminary data.</text>
</comment>
<keyword evidence="3 6" id="KW-0812">Transmembrane</keyword>
<feature type="transmembrane region" description="Helical" evidence="6">
    <location>
        <begin position="6"/>
        <end position="27"/>
    </location>
</feature>
<dbReference type="AlphaFoldDB" id="A0A511FIJ1"/>
<dbReference type="OrthoDB" id="3212530at2"/>
<feature type="transmembrane region" description="Helical" evidence="6">
    <location>
        <begin position="188"/>
        <end position="206"/>
    </location>
</feature>
<evidence type="ECO:0000256" key="3">
    <source>
        <dbReference type="ARBA" id="ARBA00022692"/>
    </source>
</evidence>
<organism evidence="7 9">
    <name type="scientific">Cellulomonas hominis</name>
    <dbReference type="NCBI Taxonomy" id="156981"/>
    <lineage>
        <taxon>Bacteria</taxon>
        <taxon>Bacillati</taxon>
        <taxon>Actinomycetota</taxon>
        <taxon>Actinomycetes</taxon>
        <taxon>Micrococcales</taxon>
        <taxon>Cellulomonadaceae</taxon>
        <taxon>Cellulomonas</taxon>
    </lineage>
</organism>
<keyword evidence="9" id="KW-1185">Reference proteome</keyword>
<dbReference type="Pfam" id="PF03649">
    <property type="entry name" value="UPF0014"/>
    <property type="match status" value="1"/>
</dbReference>
<sequence length="270" mass="27845">MSAEPGPGVLIAVVALVVLAVAASAAGRLRTGRAVVVAALRAVGQLAAVSLVIAVVLQHLWSSLLFAVAMFAVAVATTARRVGAPRRWPWAAAAMAAGVLPVLVVIFASRAVPFTGPTVVPFAGIVTGGAMTAHSLAGRRVFAALREHRDTYEAALALGLQPRAAVDVVARHLLPEALVPGLDQTRTVGLVTLPGAFVGVLLGGGTPAQAGAAQVVVLVGLLAAQALTVVTGYRLVRTGRLVPDDLAAGVRSWRPRARSRTWYRAPRQRE</sequence>
<reference evidence="8 10" key="2">
    <citation type="submission" date="2020-08" db="EMBL/GenBank/DDBJ databases">
        <title>Sequencing the genomes of 1000 actinobacteria strains.</title>
        <authorList>
            <person name="Klenk H.-P."/>
        </authorList>
    </citation>
    <scope>NUCLEOTIDE SEQUENCE [LARGE SCALE GENOMIC DNA]</scope>
    <source>
        <strain evidence="8 10">DSM 9581</strain>
    </source>
</reference>
<dbReference type="Proteomes" id="UP000564629">
    <property type="component" value="Unassembled WGS sequence"/>
</dbReference>
<feature type="transmembrane region" description="Helical" evidence="6">
    <location>
        <begin position="34"/>
        <end position="54"/>
    </location>
</feature>
<feature type="transmembrane region" description="Helical" evidence="6">
    <location>
        <begin position="212"/>
        <end position="233"/>
    </location>
</feature>
<dbReference type="EMBL" id="JACHDN010000001">
    <property type="protein sequence ID" value="MBB5471275.1"/>
    <property type="molecule type" value="Genomic_DNA"/>
</dbReference>
<evidence type="ECO:0000313" key="8">
    <source>
        <dbReference type="EMBL" id="MBB5471275.1"/>
    </source>
</evidence>
<evidence type="ECO:0000256" key="1">
    <source>
        <dbReference type="ARBA" id="ARBA00004141"/>
    </source>
</evidence>
<evidence type="ECO:0000313" key="7">
    <source>
        <dbReference type="EMBL" id="GEL48177.1"/>
    </source>
</evidence>
<name>A0A511FIJ1_9CELL</name>
<dbReference type="PANTHER" id="PTHR30028">
    <property type="entry name" value="UPF0014 INNER MEMBRANE PROTEIN YBBM-RELATED"/>
    <property type="match status" value="1"/>
</dbReference>
<comment type="subcellular location">
    <subcellularLocation>
        <location evidence="1">Membrane</location>
        <topology evidence="1">Multi-pass membrane protein</topology>
    </subcellularLocation>
</comment>